<protein>
    <recommendedName>
        <fullName evidence="3">Transglutaminase-like domain-containing protein</fullName>
    </recommendedName>
</protein>
<name>A0A0S6W5R8_VECG1</name>
<dbReference type="STRING" id="1499967.U27_01807"/>
<dbReference type="eggNOG" id="ENOG5031Q6J">
    <property type="taxonomic scope" value="Bacteria"/>
</dbReference>
<dbReference type="AlphaFoldDB" id="A0A0S6W5R8"/>
<dbReference type="Proteomes" id="UP000030661">
    <property type="component" value="Unassembled WGS sequence"/>
</dbReference>
<reference evidence="1" key="1">
    <citation type="journal article" date="2015" name="PeerJ">
        <title>First genomic representation of candidate bacterial phylum KSB3 points to enhanced environmental sensing as a trigger of wastewater bulking.</title>
        <authorList>
            <person name="Sekiguchi Y."/>
            <person name="Ohashi A."/>
            <person name="Parks D.H."/>
            <person name="Yamauchi T."/>
            <person name="Tyson G.W."/>
            <person name="Hugenholtz P."/>
        </authorList>
    </citation>
    <scope>NUCLEOTIDE SEQUENCE [LARGE SCALE GENOMIC DNA]</scope>
</reference>
<sequence length="217" mass="25005">MKKTFSNNMPQPWTPEEFAVFEHFVTPGDIQAFLDDIPYSDDPIYRSPRSVLRDRKAHCFDGALFAAAALRLLGYTPRVCEIKAVRDDVHLLSLFTIDGHFGAIAKSNFSGLRFREPVFRNLRELVLSYFEDYYNVDGEKTMRGYTIPLDLSRYDSLHWMTEDAGLDVIAEKLDQIRSISLLTPVMEARLHRMDQRSYQAGLLGVNEAGLYRPEEHH</sequence>
<gene>
    <name evidence="1" type="ORF">U27_01807</name>
</gene>
<organism evidence="1">
    <name type="scientific">Vecturithrix granuli</name>
    <dbReference type="NCBI Taxonomy" id="1499967"/>
    <lineage>
        <taxon>Bacteria</taxon>
        <taxon>Candidatus Moduliflexota</taxon>
        <taxon>Candidatus Vecturitrichia</taxon>
        <taxon>Candidatus Vecturitrichales</taxon>
        <taxon>Candidatus Vecturitrichaceae</taxon>
        <taxon>Candidatus Vecturithrix</taxon>
    </lineage>
</organism>
<evidence type="ECO:0000313" key="1">
    <source>
        <dbReference type="EMBL" id="GAK54976.1"/>
    </source>
</evidence>
<accession>A0A0S6W5R8</accession>
<evidence type="ECO:0000313" key="2">
    <source>
        <dbReference type="Proteomes" id="UP000030661"/>
    </source>
</evidence>
<dbReference type="EMBL" id="DF820463">
    <property type="protein sequence ID" value="GAK54976.1"/>
    <property type="molecule type" value="Genomic_DNA"/>
</dbReference>
<dbReference type="HOGENOM" id="CLU_113614_0_0_0"/>
<evidence type="ECO:0008006" key="3">
    <source>
        <dbReference type="Google" id="ProtNLM"/>
    </source>
</evidence>
<proteinExistence type="predicted"/>
<keyword evidence="2" id="KW-1185">Reference proteome</keyword>